<dbReference type="InterPro" id="IPR036188">
    <property type="entry name" value="FAD/NAD-bd_sf"/>
</dbReference>
<dbReference type="RefSeq" id="WP_110822073.1">
    <property type="nucleotide sequence ID" value="NZ_PRLG01000029.1"/>
</dbReference>
<dbReference type="PANTHER" id="PTHR43422">
    <property type="entry name" value="THIAMINE THIAZOLE SYNTHASE"/>
    <property type="match status" value="1"/>
</dbReference>
<sequence length="491" mass="55692">MNTERAIVIGGGIAGLLAAKVLSNFYTEVVVVDRDHFSEEPESRSGTPQAFQPHRLTPRCSLILNRFFPGLMDELIKKGAYSTRGKTTHLLSPYGKMTSVEHSHNASFSRALFEWVIRQYIQDIQNVSLLGLNEVVHLHASEDRSKVTGIIVRERISGERKQYTMTADLIVDTSGQFSKTVQWLSELGYEVPQSERLKISLGYSTRRYRIPDGRKEELDVIRLEGDPLKTTHAAAFSIIENDIAEMVLWNLNGQYPSNDPALFEQDIRHLGCPLLNEVLEGLEPIGLPRGFRVSELSRQHFEQMQQWPTGLLVMGDAFCQLDPVYGQGMTLAAMEAEILETSLRHQLIHLQPSFEIDVHQKMQNCIEVAWWLNVVSDLRWKGVEYVGTKPIQGLQFAQDYLEHVLQVSTEQTNYEIFGLYWLVNSLFLSPSELFNVEMVTALLAAGGSGEAKQRLDHWMKESDEPLEERLERLLPSFKGATFATIDQLMPS</sequence>
<reference evidence="2 3" key="1">
    <citation type="submission" date="2018-01" db="EMBL/GenBank/DDBJ databases">
        <title>Genome sequence of the PGP bacterium Paenibacillus illinoisensis E3.</title>
        <authorList>
            <person name="Rolli E."/>
            <person name="Marasco R."/>
            <person name="Bessem C."/>
            <person name="Michoud G."/>
            <person name="Gaiarsa S."/>
            <person name="Borin S."/>
            <person name="Daffonchio D."/>
        </authorList>
    </citation>
    <scope>NUCLEOTIDE SEQUENCE [LARGE SCALE GENOMIC DNA]</scope>
    <source>
        <strain evidence="2 3">E3</strain>
    </source>
</reference>
<dbReference type="AlphaFoldDB" id="A0A2W0C224"/>
<dbReference type="EMBL" id="PRLG01000029">
    <property type="protein sequence ID" value="PYY25956.1"/>
    <property type="molecule type" value="Genomic_DNA"/>
</dbReference>
<accession>A0A2W0C224</accession>
<dbReference type="Proteomes" id="UP000247459">
    <property type="component" value="Unassembled WGS sequence"/>
</dbReference>
<organism evidence="2 3">
    <name type="scientific">Paenibacillus illinoisensis</name>
    <dbReference type="NCBI Taxonomy" id="59845"/>
    <lineage>
        <taxon>Bacteria</taxon>
        <taxon>Bacillati</taxon>
        <taxon>Bacillota</taxon>
        <taxon>Bacilli</taxon>
        <taxon>Bacillales</taxon>
        <taxon>Paenibacillaceae</taxon>
        <taxon>Paenibacillus</taxon>
    </lineage>
</organism>
<dbReference type="OrthoDB" id="9790035at2"/>
<protein>
    <recommendedName>
        <fullName evidence="1">FAD-binding domain-containing protein</fullName>
    </recommendedName>
</protein>
<evidence type="ECO:0000259" key="1">
    <source>
        <dbReference type="Pfam" id="PF01494"/>
    </source>
</evidence>
<comment type="caution">
    <text evidence="2">The sequence shown here is derived from an EMBL/GenBank/DDBJ whole genome shotgun (WGS) entry which is preliminary data.</text>
</comment>
<evidence type="ECO:0000313" key="3">
    <source>
        <dbReference type="Proteomes" id="UP000247459"/>
    </source>
</evidence>
<proteinExistence type="predicted"/>
<dbReference type="Gene3D" id="3.50.50.60">
    <property type="entry name" value="FAD/NAD(P)-binding domain"/>
    <property type="match status" value="1"/>
</dbReference>
<dbReference type="SUPFAM" id="SSF51905">
    <property type="entry name" value="FAD/NAD(P)-binding domain"/>
    <property type="match status" value="1"/>
</dbReference>
<dbReference type="InterPro" id="IPR002938">
    <property type="entry name" value="FAD-bd"/>
</dbReference>
<gene>
    <name evidence="2" type="ORF">PIL02S_05326</name>
</gene>
<dbReference type="PANTHER" id="PTHR43422:SF3">
    <property type="entry name" value="THIAMINE THIAZOLE SYNTHASE"/>
    <property type="match status" value="1"/>
</dbReference>
<evidence type="ECO:0000313" key="2">
    <source>
        <dbReference type="EMBL" id="PYY25956.1"/>
    </source>
</evidence>
<dbReference type="Pfam" id="PF01494">
    <property type="entry name" value="FAD_binding_3"/>
    <property type="match status" value="1"/>
</dbReference>
<feature type="domain" description="FAD-binding" evidence="1">
    <location>
        <begin position="6"/>
        <end position="344"/>
    </location>
</feature>
<dbReference type="GO" id="GO:0071949">
    <property type="term" value="F:FAD binding"/>
    <property type="evidence" value="ECO:0007669"/>
    <property type="project" value="InterPro"/>
</dbReference>
<name>A0A2W0C224_9BACL</name>